<name>A0A1E3AJE3_9FIRM</name>
<dbReference type="AlphaFoldDB" id="A0A1E3AJE3"/>
<evidence type="ECO:0000313" key="1">
    <source>
        <dbReference type="EMBL" id="ODM08797.1"/>
    </source>
</evidence>
<dbReference type="PATRIC" id="fig|1432052.4.peg.483"/>
<dbReference type="RefSeq" id="WP_242877547.1">
    <property type="nucleotide sequence ID" value="NZ_MCGH01000001.1"/>
</dbReference>
<evidence type="ECO:0000313" key="2">
    <source>
        <dbReference type="Proteomes" id="UP000094067"/>
    </source>
</evidence>
<dbReference type="EMBL" id="MCGH01000001">
    <property type="protein sequence ID" value="ODM08797.1"/>
    <property type="molecule type" value="Genomic_DNA"/>
</dbReference>
<comment type="caution">
    <text evidence="1">The sequence shown here is derived from an EMBL/GenBank/DDBJ whole genome shotgun (WGS) entry which is preliminary data.</text>
</comment>
<proteinExistence type="predicted"/>
<sequence>MSDRKEMTGRESGENGWNTGKSGDGRIVLCGANSYEQKYYFNPDFKMLPKSVQEELHILCVLYTEDVGGIFTIIFEPDGGVTLETTAAEEDFLYDEVSSGLLLGEIRRKRRELLESLSLYYRAIVLHENVADFLDEDEEGEVDE</sequence>
<dbReference type="Proteomes" id="UP000094067">
    <property type="component" value="Unassembled WGS sequence"/>
</dbReference>
<accession>A0A1E3AJE3</accession>
<protein>
    <submittedName>
        <fullName evidence="1">Uncharacterized protein</fullName>
    </submittedName>
</protein>
<reference evidence="1 2" key="1">
    <citation type="submission" date="2016-07" db="EMBL/GenBank/DDBJ databases">
        <title>Characterization of isolates of Eisenbergiella tayi derived from blood cultures, using whole genome sequencing.</title>
        <authorList>
            <person name="Burdz T."/>
            <person name="Wiebe D."/>
            <person name="Huynh C."/>
            <person name="Bernard K."/>
        </authorList>
    </citation>
    <scope>NUCLEOTIDE SEQUENCE [LARGE SCALE GENOMIC DNA]</scope>
    <source>
        <strain evidence="1 2">NML 110608</strain>
    </source>
</reference>
<organism evidence="1 2">
    <name type="scientific">Eisenbergiella tayi</name>
    <dbReference type="NCBI Taxonomy" id="1432052"/>
    <lineage>
        <taxon>Bacteria</taxon>
        <taxon>Bacillati</taxon>
        <taxon>Bacillota</taxon>
        <taxon>Clostridia</taxon>
        <taxon>Lachnospirales</taxon>
        <taxon>Lachnospiraceae</taxon>
        <taxon>Eisenbergiella</taxon>
    </lineage>
</organism>
<dbReference type="Pfam" id="PF19642">
    <property type="entry name" value="DUF6145"/>
    <property type="match status" value="1"/>
</dbReference>
<dbReference type="InterPro" id="IPR046143">
    <property type="entry name" value="DUF6145"/>
</dbReference>
<gene>
    <name evidence="1" type="ORF">BEI61_00426</name>
</gene>